<protein>
    <recommendedName>
        <fullName evidence="2">UPF0102 protein ACFQGU_08200</fullName>
    </recommendedName>
</protein>
<dbReference type="SUPFAM" id="SSF52980">
    <property type="entry name" value="Restriction endonuclease-like"/>
    <property type="match status" value="1"/>
</dbReference>
<dbReference type="InterPro" id="IPR003509">
    <property type="entry name" value="UPF0102_YraN-like"/>
</dbReference>
<dbReference type="PANTHER" id="PTHR34039:SF1">
    <property type="entry name" value="UPF0102 PROTEIN YRAN"/>
    <property type="match status" value="1"/>
</dbReference>
<organism evidence="3 4">
    <name type="scientific">Longivirga aurantiaca</name>
    <dbReference type="NCBI Taxonomy" id="1837743"/>
    <lineage>
        <taxon>Bacteria</taxon>
        <taxon>Bacillati</taxon>
        <taxon>Actinomycetota</taxon>
        <taxon>Actinomycetes</taxon>
        <taxon>Sporichthyales</taxon>
        <taxon>Sporichthyaceae</taxon>
        <taxon>Longivirga</taxon>
    </lineage>
</organism>
<name>A0ABW1T017_9ACTN</name>
<reference evidence="4" key="1">
    <citation type="journal article" date="2019" name="Int. J. Syst. Evol. Microbiol.">
        <title>The Global Catalogue of Microorganisms (GCM) 10K type strain sequencing project: providing services to taxonomists for standard genome sequencing and annotation.</title>
        <authorList>
            <consortium name="The Broad Institute Genomics Platform"/>
            <consortium name="The Broad Institute Genome Sequencing Center for Infectious Disease"/>
            <person name="Wu L."/>
            <person name="Ma J."/>
        </authorList>
    </citation>
    <scope>NUCLEOTIDE SEQUENCE [LARGE SCALE GENOMIC DNA]</scope>
    <source>
        <strain evidence="4">CGMCC 4.7317</strain>
    </source>
</reference>
<dbReference type="Proteomes" id="UP001596138">
    <property type="component" value="Unassembled WGS sequence"/>
</dbReference>
<evidence type="ECO:0000256" key="1">
    <source>
        <dbReference type="ARBA" id="ARBA00006738"/>
    </source>
</evidence>
<dbReference type="Gene3D" id="3.40.1350.10">
    <property type="match status" value="1"/>
</dbReference>
<evidence type="ECO:0000313" key="3">
    <source>
        <dbReference type="EMBL" id="MFC6237856.1"/>
    </source>
</evidence>
<dbReference type="EMBL" id="JBHSTI010000008">
    <property type="protein sequence ID" value="MFC6237856.1"/>
    <property type="molecule type" value="Genomic_DNA"/>
</dbReference>
<evidence type="ECO:0000313" key="4">
    <source>
        <dbReference type="Proteomes" id="UP001596138"/>
    </source>
</evidence>
<dbReference type="InterPro" id="IPR011856">
    <property type="entry name" value="tRNA_endonuc-like_dom_sf"/>
</dbReference>
<evidence type="ECO:0000256" key="2">
    <source>
        <dbReference type="HAMAP-Rule" id="MF_00048"/>
    </source>
</evidence>
<dbReference type="InterPro" id="IPR011335">
    <property type="entry name" value="Restrct_endonuc-II-like"/>
</dbReference>
<dbReference type="PANTHER" id="PTHR34039">
    <property type="entry name" value="UPF0102 PROTEIN YRAN"/>
    <property type="match status" value="1"/>
</dbReference>
<proteinExistence type="inferred from homology"/>
<sequence>MSRPTGVVRAKDALGRFGEDVAARHLEAEGFVVLERNWRCADGELDILARDGDTLVVCEVKTRSSLRYGSPFEAITERKLHRLERLGMRWMRERGVRPQRMRVDIVSVLAPPGGRRVIEHVRGLS</sequence>
<dbReference type="Pfam" id="PF02021">
    <property type="entry name" value="UPF0102"/>
    <property type="match status" value="1"/>
</dbReference>
<comment type="similarity">
    <text evidence="1 2">Belongs to the UPF0102 family.</text>
</comment>
<accession>A0ABW1T017</accession>
<keyword evidence="4" id="KW-1185">Reference proteome</keyword>
<dbReference type="CDD" id="cd20736">
    <property type="entry name" value="PoNe_Nuclease"/>
    <property type="match status" value="1"/>
</dbReference>
<dbReference type="RefSeq" id="WP_386765537.1">
    <property type="nucleotide sequence ID" value="NZ_JBHSTI010000008.1"/>
</dbReference>
<gene>
    <name evidence="3" type="ORF">ACFQGU_08200</name>
</gene>
<dbReference type="NCBIfam" id="NF009154">
    <property type="entry name" value="PRK12497.3-3"/>
    <property type="match status" value="1"/>
</dbReference>
<comment type="caution">
    <text evidence="3">The sequence shown here is derived from an EMBL/GenBank/DDBJ whole genome shotgun (WGS) entry which is preliminary data.</text>
</comment>
<dbReference type="HAMAP" id="MF_00048">
    <property type="entry name" value="UPF0102"/>
    <property type="match status" value="1"/>
</dbReference>